<dbReference type="EMBL" id="ML119054">
    <property type="protein sequence ID" value="ROT39027.1"/>
    <property type="molecule type" value="Genomic_DNA"/>
</dbReference>
<evidence type="ECO:0000259" key="5">
    <source>
        <dbReference type="Pfam" id="PF17851"/>
    </source>
</evidence>
<accession>A0A3N2PWZ8</accession>
<name>A0A3N2PWZ8_SODAK</name>
<dbReference type="STRING" id="1314773.A0A3N2PWZ8"/>
<dbReference type="GeneID" id="39580195"/>
<dbReference type="GO" id="GO:0004553">
    <property type="term" value="F:hydrolase activity, hydrolyzing O-glycosyl compounds"/>
    <property type="evidence" value="ECO:0007669"/>
    <property type="project" value="InterPro"/>
</dbReference>
<proteinExistence type="inferred from homology"/>
<dbReference type="PANTHER" id="PTHR42812:SF15">
    <property type="entry name" value="HYDROLASE, PUTATIVE (AFU_ORTHOLOGUE AFUA_2G00930)-RELATED"/>
    <property type="match status" value="1"/>
</dbReference>
<gene>
    <name evidence="6" type="ORF">SODALDRAFT_332462</name>
</gene>
<evidence type="ECO:0000256" key="4">
    <source>
        <dbReference type="RuleBase" id="RU361187"/>
    </source>
</evidence>
<dbReference type="PANTHER" id="PTHR42812">
    <property type="entry name" value="BETA-XYLOSIDASE"/>
    <property type="match status" value="1"/>
</dbReference>
<keyword evidence="3 4" id="KW-0326">Glycosidase</keyword>
<dbReference type="RefSeq" id="XP_028466833.1">
    <property type="nucleotide sequence ID" value="XM_028611717.1"/>
</dbReference>
<dbReference type="Gene3D" id="2.60.120.200">
    <property type="match status" value="1"/>
</dbReference>
<dbReference type="OrthoDB" id="2139957at2759"/>
<dbReference type="InterPro" id="IPR013320">
    <property type="entry name" value="ConA-like_dom_sf"/>
</dbReference>
<dbReference type="Proteomes" id="UP000272025">
    <property type="component" value="Unassembled WGS sequence"/>
</dbReference>
<keyword evidence="7" id="KW-1185">Reference proteome</keyword>
<evidence type="ECO:0000313" key="7">
    <source>
        <dbReference type="Proteomes" id="UP000272025"/>
    </source>
</evidence>
<dbReference type="InterPro" id="IPR006710">
    <property type="entry name" value="Glyco_hydro_43"/>
</dbReference>
<evidence type="ECO:0000313" key="6">
    <source>
        <dbReference type="EMBL" id="ROT39027.1"/>
    </source>
</evidence>
<sequence>MIQVECSSASPSQEVWTDSERYLEGARFYTINGSYYLWLTKPADEQHVLKADNPWGPYEEHPILVRAEAPIPYSGVPHQGGIVDTPNGDWYYMGFLDAYPLGRIPVLAPLIFDEEGWPSLVTDENGGWGLTYPMPLQTTRCNQTVNPAGPYTDTFDGPALGHEWEWNHNPDNAAWRLGPGAGLVLNTTSVTDDLHHARNTLTHRIHGPRSSGTFRLNVGGMADGDVAGVAVLRDESSFLAVQKRGSELVLGEVHGALLQQTGENRWTSTSNGTVVAEADPVDLESVAAGETDLWLRVEADVTPNFQNPSGENTAWFSYSLDGENFEALISEGWALHNRWEFFMAFRFAVFNYATAELGGSIRVKEFDLQLVE</sequence>
<feature type="domain" description="Beta-xylosidase C-terminal Concanavalin A-like" evidence="5">
    <location>
        <begin position="153"/>
        <end position="366"/>
    </location>
</feature>
<dbReference type="InterPro" id="IPR041542">
    <property type="entry name" value="GH43_C2"/>
</dbReference>
<dbReference type="InterPro" id="IPR023296">
    <property type="entry name" value="Glyco_hydro_beta-prop_sf"/>
</dbReference>
<evidence type="ECO:0000256" key="1">
    <source>
        <dbReference type="ARBA" id="ARBA00009865"/>
    </source>
</evidence>
<dbReference type="SUPFAM" id="SSF75005">
    <property type="entry name" value="Arabinanase/levansucrase/invertase"/>
    <property type="match status" value="1"/>
</dbReference>
<evidence type="ECO:0000256" key="3">
    <source>
        <dbReference type="ARBA" id="ARBA00023295"/>
    </source>
</evidence>
<dbReference type="Pfam" id="PF17851">
    <property type="entry name" value="GH43_C2"/>
    <property type="match status" value="1"/>
</dbReference>
<keyword evidence="2 4" id="KW-0378">Hydrolase</keyword>
<dbReference type="GO" id="GO:0005975">
    <property type="term" value="P:carbohydrate metabolic process"/>
    <property type="evidence" value="ECO:0007669"/>
    <property type="project" value="InterPro"/>
</dbReference>
<dbReference type="Pfam" id="PF04616">
    <property type="entry name" value="Glyco_hydro_43"/>
    <property type="match status" value="1"/>
</dbReference>
<evidence type="ECO:0000256" key="2">
    <source>
        <dbReference type="ARBA" id="ARBA00022801"/>
    </source>
</evidence>
<dbReference type="InterPro" id="IPR051795">
    <property type="entry name" value="Glycosyl_Hydrlase_43"/>
</dbReference>
<protein>
    <recommendedName>
        <fullName evidence="5">Beta-xylosidase C-terminal Concanavalin A-like domain-containing protein</fullName>
    </recommendedName>
</protein>
<reference evidence="6 7" key="1">
    <citation type="journal article" date="2018" name="Mol. Ecol.">
        <title>The obligate alkalophilic soda-lake fungus Sodiomyces alkalinus has shifted to a protein diet.</title>
        <authorList>
            <person name="Grum-Grzhimaylo A.A."/>
            <person name="Falkoski D.L."/>
            <person name="van den Heuvel J."/>
            <person name="Valero-Jimenez C.A."/>
            <person name="Min B."/>
            <person name="Choi I.G."/>
            <person name="Lipzen A."/>
            <person name="Daum C.G."/>
            <person name="Aanen D.K."/>
            <person name="Tsang A."/>
            <person name="Henrissat B."/>
            <person name="Bilanenko E.N."/>
            <person name="de Vries R.P."/>
            <person name="van Kan J.A.L."/>
            <person name="Grigoriev I.V."/>
            <person name="Debets A.J.M."/>
        </authorList>
    </citation>
    <scope>NUCLEOTIDE SEQUENCE [LARGE SCALE GENOMIC DNA]</scope>
    <source>
        <strain evidence="6 7">F11</strain>
    </source>
</reference>
<dbReference type="SUPFAM" id="SSF49899">
    <property type="entry name" value="Concanavalin A-like lectins/glucanases"/>
    <property type="match status" value="1"/>
</dbReference>
<organism evidence="6 7">
    <name type="scientific">Sodiomyces alkalinus (strain CBS 110278 / VKM F-3762 / F11)</name>
    <name type="common">Alkaliphilic filamentous fungus</name>
    <dbReference type="NCBI Taxonomy" id="1314773"/>
    <lineage>
        <taxon>Eukaryota</taxon>
        <taxon>Fungi</taxon>
        <taxon>Dikarya</taxon>
        <taxon>Ascomycota</taxon>
        <taxon>Pezizomycotina</taxon>
        <taxon>Sordariomycetes</taxon>
        <taxon>Hypocreomycetidae</taxon>
        <taxon>Glomerellales</taxon>
        <taxon>Plectosphaerellaceae</taxon>
        <taxon>Sodiomyces</taxon>
    </lineage>
</organism>
<comment type="similarity">
    <text evidence="1 4">Belongs to the glycosyl hydrolase 43 family.</text>
</comment>
<dbReference type="Gene3D" id="2.115.10.20">
    <property type="entry name" value="Glycosyl hydrolase domain, family 43"/>
    <property type="match status" value="1"/>
</dbReference>
<dbReference type="AlphaFoldDB" id="A0A3N2PWZ8"/>